<dbReference type="Gene3D" id="3.30.70.1070">
    <property type="entry name" value="Sporulation related repeat"/>
    <property type="match status" value="1"/>
</dbReference>
<dbReference type="STRING" id="1117702.AQZ52_05870"/>
<dbReference type="Proteomes" id="UP000058012">
    <property type="component" value="Unassembled WGS sequence"/>
</dbReference>
<comment type="caution">
    <text evidence="4">The sequence shown here is derived from an EMBL/GenBank/DDBJ whole genome shotgun (WGS) entry which is preliminary data.</text>
</comment>
<keyword evidence="1" id="KW-0802">TPR repeat</keyword>
<sequence>MTLPAARFAPDADFQPGHTAMTTAHDSKNARKAAYRLARFCLTTALAAGLLSGCAAGGPNHAKFASSAQTALSKGSTEKAIALAEQAVLAAPRNAAYRTLLGSAYLRAGRFEAARQSFDEAMQLGEDSGKAALSLALADIALGRGSEATDTLNTYRDSIPASDYGLAMAMAGQTQTGIAALTDALRRGENTPKVRQNLAYAYALDGSWSDAKLMAAQDIPADKLNERLQTWAFMARPEDTRRRVATLIGAPATAEGGQPTALALANFPEPAKLAEEAVAMAVTDKASPTDAAELAKAAATAMPAPQVDAAAPQPALADASSAPAAAKLAAIDVAPSAVAAPQQMVSHPVVQPLRGARLAAASVPAAASASAPAGARGSHLVQLGAFSSAEGAQRAWRHFATRNARLSGYHSQITQVAVNGHQFWRVQAVGFTGFASARQMCQSVKAKGGACLVMAEPGTVTPQGRPATTRMAQR</sequence>
<dbReference type="EMBL" id="LLZS01000003">
    <property type="protein sequence ID" value="KUR72751.1"/>
    <property type="molecule type" value="Genomic_DNA"/>
</dbReference>
<dbReference type="PROSITE" id="PS51724">
    <property type="entry name" value="SPOR"/>
    <property type="match status" value="1"/>
</dbReference>
<dbReference type="InterPro" id="IPR011990">
    <property type="entry name" value="TPR-like_helical_dom_sf"/>
</dbReference>
<evidence type="ECO:0000256" key="2">
    <source>
        <dbReference type="SAM" id="MobiDB-lite"/>
    </source>
</evidence>
<dbReference type="GO" id="GO:0042834">
    <property type="term" value="F:peptidoglycan binding"/>
    <property type="evidence" value="ECO:0007669"/>
    <property type="project" value="InterPro"/>
</dbReference>
<gene>
    <name evidence="4" type="ORF">AQZ52_05870</name>
</gene>
<dbReference type="Gene3D" id="1.25.40.10">
    <property type="entry name" value="Tetratricopeptide repeat domain"/>
    <property type="match status" value="1"/>
</dbReference>
<dbReference type="InterPro" id="IPR019734">
    <property type="entry name" value="TPR_rpt"/>
</dbReference>
<dbReference type="SUPFAM" id="SSF110997">
    <property type="entry name" value="Sporulation related repeat"/>
    <property type="match status" value="1"/>
</dbReference>
<dbReference type="OrthoDB" id="7388953at2"/>
<organism evidence="4 5">
    <name type="scientific">Novosphingobium fuchskuhlense</name>
    <dbReference type="NCBI Taxonomy" id="1117702"/>
    <lineage>
        <taxon>Bacteria</taxon>
        <taxon>Pseudomonadati</taxon>
        <taxon>Pseudomonadota</taxon>
        <taxon>Alphaproteobacteria</taxon>
        <taxon>Sphingomonadales</taxon>
        <taxon>Sphingomonadaceae</taxon>
        <taxon>Novosphingobium</taxon>
    </lineage>
</organism>
<reference evidence="4 5" key="1">
    <citation type="submission" date="2015-10" db="EMBL/GenBank/DDBJ databases">
        <title>Draft genome sequence of Novosphingobium fuchskuhlense DSM 25065 isolated from a surface water sample of the southwest basin of Lake Grosse Fuchskuhle.</title>
        <authorList>
            <person name="Ruckert C."/>
            <person name="Winkler A."/>
            <person name="Glaeser J."/>
            <person name="Grossart H.-P."/>
            <person name="Kalinowski J."/>
            <person name="Glaeser S."/>
        </authorList>
    </citation>
    <scope>NUCLEOTIDE SEQUENCE [LARGE SCALE GENOMIC DNA]</scope>
    <source>
        <strain evidence="4 5">FNE08-7</strain>
    </source>
</reference>
<feature type="region of interest" description="Disordered" evidence="2">
    <location>
        <begin position="1"/>
        <end position="26"/>
    </location>
</feature>
<dbReference type="SUPFAM" id="SSF48452">
    <property type="entry name" value="TPR-like"/>
    <property type="match status" value="1"/>
</dbReference>
<dbReference type="AlphaFoldDB" id="A0A117UXM6"/>
<dbReference type="Pfam" id="PF05036">
    <property type="entry name" value="SPOR"/>
    <property type="match status" value="1"/>
</dbReference>
<proteinExistence type="predicted"/>
<dbReference type="InterPro" id="IPR036680">
    <property type="entry name" value="SPOR-like_sf"/>
</dbReference>
<evidence type="ECO:0000313" key="5">
    <source>
        <dbReference type="Proteomes" id="UP000058012"/>
    </source>
</evidence>
<keyword evidence="5" id="KW-1185">Reference proteome</keyword>
<protein>
    <recommendedName>
        <fullName evidence="3">SPOR domain-containing protein</fullName>
    </recommendedName>
</protein>
<evidence type="ECO:0000256" key="1">
    <source>
        <dbReference type="PROSITE-ProRule" id="PRU00339"/>
    </source>
</evidence>
<feature type="domain" description="SPOR" evidence="3">
    <location>
        <begin position="373"/>
        <end position="457"/>
    </location>
</feature>
<dbReference type="Pfam" id="PF14559">
    <property type="entry name" value="TPR_19"/>
    <property type="match status" value="1"/>
</dbReference>
<dbReference type="PROSITE" id="PS50005">
    <property type="entry name" value="TPR"/>
    <property type="match status" value="1"/>
</dbReference>
<name>A0A117UXM6_9SPHN</name>
<dbReference type="InterPro" id="IPR007730">
    <property type="entry name" value="SPOR-like_dom"/>
</dbReference>
<accession>A0A117UXM6</accession>
<evidence type="ECO:0000259" key="3">
    <source>
        <dbReference type="PROSITE" id="PS51724"/>
    </source>
</evidence>
<feature type="repeat" description="TPR" evidence="1">
    <location>
        <begin position="95"/>
        <end position="128"/>
    </location>
</feature>
<evidence type="ECO:0000313" key="4">
    <source>
        <dbReference type="EMBL" id="KUR72751.1"/>
    </source>
</evidence>